<proteinExistence type="predicted"/>
<accession>A0A1H0T6R7</accession>
<evidence type="ECO:0000313" key="3">
    <source>
        <dbReference type="Proteomes" id="UP000199077"/>
    </source>
</evidence>
<sequence length="122" mass="13412">MTGKIRGMNPEQLARLGQKVAKARMSQGWSKEQAAREARISSITWKRVEDGLGVQDVKRAKVLEVLELDDRGDPVSAESQDGGFVTAPGPRTRSGISDEEVLALIDDVRSRLDAIERRIRGA</sequence>
<dbReference type="GO" id="GO:0003677">
    <property type="term" value="F:DNA binding"/>
    <property type="evidence" value="ECO:0007669"/>
    <property type="project" value="InterPro"/>
</dbReference>
<dbReference type="STRING" id="443156.SAMN04489867_2663"/>
<dbReference type="Proteomes" id="UP000199077">
    <property type="component" value="Chromosome I"/>
</dbReference>
<feature type="region of interest" description="Disordered" evidence="1">
    <location>
        <begin position="72"/>
        <end position="92"/>
    </location>
</feature>
<name>A0A1H0T6R7_9MICO</name>
<dbReference type="InterPro" id="IPR010982">
    <property type="entry name" value="Lambda_DNA-bd_dom_sf"/>
</dbReference>
<gene>
    <name evidence="2" type="ORF">SAMN04489867_2663</name>
</gene>
<reference evidence="3" key="1">
    <citation type="submission" date="2016-10" db="EMBL/GenBank/DDBJ databases">
        <authorList>
            <person name="Varghese N."/>
            <person name="Submissions S."/>
        </authorList>
    </citation>
    <scope>NUCLEOTIDE SEQUENCE [LARGE SCALE GENOMIC DNA]</scope>
    <source>
        <strain evidence="3">DSM 22329</strain>
    </source>
</reference>
<organism evidence="2 3">
    <name type="scientific">Pedococcus dokdonensis</name>
    <dbReference type="NCBI Taxonomy" id="443156"/>
    <lineage>
        <taxon>Bacteria</taxon>
        <taxon>Bacillati</taxon>
        <taxon>Actinomycetota</taxon>
        <taxon>Actinomycetes</taxon>
        <taxon>Micrococcales</taxon>
        <taxon>Intrasporangiaceae</taxon>
        <taxon>Pedococcus</taxon>
    </lineage>
</organism>
<dbReference type="EMBL" id="LT629711">
    <property type="protein sequence ID" value="SDP49737.1"/>
    <property type="molecule type" value="Genomic_DNA"/>
</dbReference>
<evidence type="ECO:0000313" key="2">
    <source>
        <dbReference type="EMBL" id="SDP49737.1"/>
    </source>
</evidence>
<dbReference type="Gene3D" id="1.10.260.40">
    <property type="entry name" value="lambda repressor-like DNA-binding domains"/>
    <property type="match status" value="1"/>
</dbReference>
<dbReference type="AlphaFoldDB" id="A0A1H0T6R7"/>
<keyword evidence="3" id="KW-1185">Reference proteome</keyword>
<protein>
    <submittedName>
        <fullName evidence="2">Helix-turn-helix domain-containing protein</fullName>
    </submittedName>
</protein>
<evidence type="ECO:0000256" key="1">
    <source>
        <dbReference type="SAM" id="MobiDB-lite"/>
    </source>
</evidence>